<dbReference type="SUPFAM" id="SSF52768">
    <property type="entry name" value="Arginase/deacetylase"/>
    <property type="match status" value="1"/>
</dbReference>
<reference evidence="3 4" key="1">
    <citation type="submission" date="2023-11" db="EMBL/GenBank/DDBJ databases">
        <title>Paucibacter sp. nov., isolated from fresh soil in Korea.</title>
        <authorList>
            <person name="Le N.T.T."/>
        </authorList>
    </citation>
    <scope>NUCLEOTIDE SEQUENCE [LARGE SCALE GENOMIC DNA]</scope>
    <source>
        <strain evidence="3 4">R3-3</strain>
    </source>
</reference>
<dbReference type="Proteomes" id="UP001285263">
    <property type="component" value="Unassembled WGS sequence"/>
</dbReference>
<proteinExistence type="inferred from homology"/>
<keyword evidence="4" id="KW-1185">Reference proteome</keyword>
<dbReference type="RefSeq" id="WP_320423115.1">
    <property type="nucleotide sequence ID" value="NZ_JAXCLA010000003.1"/>
</dbReference>
<feature type="domain" description="Histone deacetylase" evidence="2">
    <location>
        <begin position="27"/>
        <end position="307"/>
    </location>
</feature>
<dbReference type="PRINTS" id="PR01270">
    <property type="entry name" value="HDASUPER"/>
</dbReference>
<organism evidence="3 4">
    <name type="scientific">Roseateles agri</name>
    <dbReference type="NCBI Taxonomy" id="3098619"/>
    <lineage>
        <taxon>Bacteria</taxon>
        <taxon>Pseudomonadati</taxon>
        <taxon>Pseudomonadota</taxon>
        <taxon>Betaproteobacteria</taxon>
        <taxon>Burkholderiales</taxon>
        <taxon>Sphaerotilaceae</taxon>
        <taxon>Roseateles</taxon>
    </lineage>
</organism>
<dbReference type="CDD" id="cd09996">
    <property type="entry name" value="HDAC_classII_1"/>
    <property type="match status" value="1"/>
</dbReference>
<accession>A0ABU5DJ19</accession>
<comment type="similarity">
    <text evidence="1">Belongs to the histone deacetylase family.</text>
</comment>
<dbReference type="Pfam" id="PF00850">
    <property type="entry name" value="Hist_deacetyl"/>
    <property type="match status" value="1"/>
</dbReference>
<dbReference type="InterPro" id="IPR037138">
    <property type="entry name" value="His_deacetylse_dom_sf"/>
</dbReference>
<dbReference type="InterPro" id="IPR023696">
    <property type="entry name" value="Ureohydrolase_dom_sf"/>
</dbReference>
<evidence type="ECO:0000313" key="3">
    <source>
        <dbReference type="EMBL" id="MDY0745229.1"/>
    </source>
</evidence>
<comment type="caution">
    <text evidence="3">The sequence shown here is derived from an EMBL/GenBank/DDBJ whole genome shotgun (WGS) entry which is preliminary data.</text>
</comment>
<dbReference type="PANTHER" id="PTHR10625:SF10">
    <property type="entry name" value="HISTONE DEACETYLASE HDAC1"/>
    <property type="match status" value="1"/>
</dbReference>
<sequence length="348" mass="36930">MTTRRGTAFFHDERSLQDGDEAGVRRRLLALMAQSGLMQQLALRGAAPASEVDLRRVHDGDYLASFKALSDHGGGELGDCAPFGPGGYELARLSAGLALQAVDEVLSGRSRNAYALTRPGHHCLPELAMGGCLLANIPIAIEAVLAKHGPRRVAVVDWDAHHGNGTQAVYYRRSDVLTISLHQDRGFPAGYGGLRDRGEGAGRGFNLNIPMPPGSGHEAYLHAMERIVAPAVERFEPALIVVAAGYGANAVEPLARMLLHADSFRAMTARLVALAERHCDGALVMVHEGGAAESCVPQCAHAAIEALSGAMLAAAIDDPLLALIDAQQPGARLVEFQKSCIEAMREET</sequence>
<dbReference type="Gene3D" id="3.40.800.20">
    <property type="entry name" value="Histone deacetylase domain"/>
    <property type="match status" value="1"/>
</dbReference>
<dbReference type="InterPro" id="IPR000286">
    <property type="entry name" value="HDACs"/>
</dbReference>
<dbReference type="PANTHER" id="PTHR10625">
    <property type="entry name" value="HISTONE DEACETYLASE HDAC1-RELATED"/>
    <property type="match status" value="1"/>
</dbReference>
<name>A0ABU5DJ19_9BURK</name>
<gene>
    <name evidence="3" type="ORF">SNE35_11975</name>
</gene>
<evidence type="ECO:0000256" key="1">
    <source>
        <dbReference type="ARBA" id="ARBA00005947"/>
    </source>
</evidence>
<evidence type="ECO:0000259" key="2">
    <source>
        <dbReference type="Pfam" id="PF00850"/>
    </source>
</evidence>
<dbReference type="InterPro" id="IPR023801">
    <property type="entry name" value="His_deacetylse_dom"/>
</dbReference>
<evidence type="ECO:0000313" key="4">
    <source>
        <dbReference type="Proteomes" id="UP001285263"/>
    </source>
</evidence>
<protein>
    <submittedName>
        <fullName evidence="3">Class II histone deacetylase</fullName>
    </submittedName>
</protein>
<dbReference type="EMBL" id="JAXCLA010000003">
    <property type="protein sequence ID" value="MDY0745229.1"/>
    <property type="molecule type" value="Genomic_DNA"/>
</dbReference>